<name>A0A3D9FBZ1_9SPHN</name>
<dbReference type="GO" id="GO:0006749">
    <property type="term" value="P:glutathione metabolic process"/>
    <property type="evidence" value="ECO:0007669"/>
    <property type="project" value="TreeGrafter"/>
</dbReference>
<dbReference type="OrthoDB" id="9799538at2"/>
<dbReference type="EMBL" id="QRDP01000004">
    <property type="protein sequence ID" value="RED15334.1"/>
    <property type="molecule type" value="Genomic_DNA"/>
</dbReference>
<gene>
    <name evidence="2" type="ORF">DFR46_0322</name>
</gene>
<keyword evidence="3" id="KW-1185">Reference proteome</keyword>
<dbReference type="PROSITE" id="PS50404">
    <property type="entry name" value="GST_NTER"/>
    <property type="match status" value="1"/>
</dbReference>
<evidence type="ECO:0000259" key="1">
    <source>
        <dbReference type="PROSITE" id="PS50404"/>
    </source>
</evidence>
<dbReference type="Pfam" id="PF13409">
    <property type="entry name" value="GST_N_2"/>
    <property type="match status" value="1"/>
</dbReference>
<comment type="caution">
    <text evidence="2">The sequence shown here is derived from an EMBL/GenBank/DDBJ whole genome shotgun (WGS) entry which is preliminary data.</text>
</comment>
<protein>
    <submittedName>
        <fullName evidence="2">Glutathione S-transferase</fullName>
    </submittedName>
</protein>
<dbReference type="SUPFAM" id="SSF52833">
    <property type="entry name" value="Thioredoxin-like"/>
    <property type="match status" value="1"/>
</dbReference>
<evidence type="ECO:0000313" key="3">
    <source>
        <dbReference type="Proteomes" id="UP000256310"/>
    </source>
</evidence>
<feature type="domain" description="GST N-terminal" evidence="1">
    <location>
        <begin position="1"/>
        <end position="84"/>
    </location>
</feature>
<proteinExistence type="predicted"/>
<dbReference type="Gene3D" id="1.20.1050.10">
    <property type="match status" value="1"/>
</dbReference>
<dbReference type="SUPFAM" id="SSF47616">
    <property type="entry name" value="GST C-terminal domain-like"/>
    <property type="match status" value="1"/>
</dbReference>
<dbReference type="CDD" id="cd03043">
    <property type="entry name" value="GST_N_1"/>
    <property type="match status" value="1"/>
</dbReference>
<dbReference type="PANTHER" id="PTHR42673:SF4">
    <property type="entry name" value="MALEYLACETOACETATE ISOMERASE"/>
    <property type="match status" value="1"/>
</dbReference>
<keyword evidence="2" id="KW-0808">Transferase</keyword>
<dbReference type="InterPro" id="IPR036249">
    <property type="entry name" value="Thioredoxin-like_sf"/>
</dbReference>
<dbReference type="InterPro" id="IPR036282">
    <property type="entry name" value="Glutathione-S-Trfase_C_sf"/>
</dbReference>
<dbReference type="InterPro" id="IPR004045">
    <property type="entry name" value="Glutathione_S-Trfase_N"/>
</dbReference>
<dbReference type="RefSeq" id="WP_116234867.1">
    <property type="nucleotide sequence ID" value="NZ_QRDP01000004.1"/>
</dbReference>
<dbReference type="GO" id="GO:0004364">
    <property type="term" value="F:glutathione transferase activity"/>
    <property type="evidence" value="ECO:0007669"/>
    <property type="project" value="TreeGrafter"/>
</dbReference>
<dbReference type="GO" id="GO:0016034">
    <property type="term" value="F:maleylacetoacetate isomerase activity"/>
    <property type="evidence" value="ECO:0007669"/>
    <property type="project" value="TreeGrafter"/>
</dbReference>
<dbReference type="PANTHER" id="PTHR42673">
    <property type="entry name" value="MALEYLACETOACETATE ISOMERASE"/>
    <property type="match status" value="1"/>
</dbReference>
<reference evidence="2 3" key="1">
    <citation type="submission" date="2018-07" db="EMBL/GenBank/DDBJ databases">
        <title>Genomic Encyclopedia of Type Strains, Phase IV (KMG-IV): sequencing the most valuable type-strain genomes for metagenomic binning, comparative biology and taxonomic classification.</title>
        <authorList>
            <person name="Goeker M."/>
        </authorList>
    </citation>
    <scope>NUCLEOTIDE SEQUENCE [LARGE SCALE GENOMIC DNA]</scope>
    <source>
        <strain evidence="2 3">DSM 26725</strain>
    </source>
</reference>
<evidence type="ECO:0000313" key="2">
    <source>
        <dbReference type="EMBL" id="RED15334.1"/>
    </source>
</evidence>
<organism evidence="2 3">
    <name type="scientific">Parasphingopyxis lamellibrachiae</name>
    <dbReference type="NCBI Taxonomy" id="680125"/>
    <lineage>
        <taxon>Bacteria</taxon>
        <taxon>Pseudomonadati</taxon>
        <taxon>Pseudomonadota</taxon>
        <taxon>Alphaproteobacteria</taxon>
        <taxon>Sphingomonadales</taxon>
        <taxon>Sphingomonadaceae</taxon>
        <taxon>Parasphingopyxis</taxon>
    </lineage>
</organism>
<accession>A0A3D9FBZ1</accession>
<dbReference type="GO" id="GO:0006559">
    <property type="term" value="P:L-phenylalanine catabolic process"/>
    <property type="evidence" value="ECO:0007669"/>
    <property type="project" value="TreeGrafter"/>
</dbReference>
<dbReference type="Proteomes" id="UP000256310">
    <property type="component" value="Unassembled WGS sequence"/>
</dbReference>
<dbReference type="Gene3D" id="3.40.30.10">
    <property type="entry name" value="Glutaredoxin"/>
    <property type="match status" value="1"/>
</dbReference>
<sequence>MKLIIGNKAYSSWSMRGWLALKQSGISFEEVTVPMFGEEWEKRRDGNEFAASSGKVPVLWDGDTVVWDSLAIIDWLADKVGCDRFWPKEESARGMARSMAAEMHSSFPNIRRDLPMNVRKTFPPQPISADVSGELGRILETWAQARARYGGEDPFLFGSFCAADIMFAPVCTRLVTYSIKLPPFAQAYVEAILAHSWVREWIEAAQEEPWVIEKYEEAPGA</sequence>
<dbReference type="AlphaFoldDB" id="A0A3D9FBZ1"/>
<dbReference type="CDD" id="cd03194">
    <property type="entry name" value="GST_C_3"/>
    <property type="match status" value="1"/>
</dbReference>